<reference evidence="8 9" key="1">
    <citation type="submission" date="2019-02" db="EMBL/GenBank/DDBJ databases">
        <title>Deep-cultivation of Planctomycetes and their phenomic and genomic characterization uncovers novel biology.</title>
        <authorList>
            <person name="Wiegand S."/>
            <person name="Jogler M."/>
            <person name="Boedeker C."/>
            <person name="Pinto D."/>
            <person name="Vollmers J."/>
            <person name="Rivas-Marin E."/>
            <person name="Kohn T."/>
            <person name="Peeters S.H."/>
            <person name="Heuer A."/>
            <person name="Rast P."/>
            <person name="Oberbeckmann S."/>
            <person name="Bunk B."/>
            <person name="Jeske O."/>
            <person name="Meyerdierks A."/>
            <person name="Storesund J.E."/>
            <person name="Kallscheuer N."/>
            <person name="Luecker S."/>
            <person name="Lage O.M."/>
            <person name="Pohl T."/>
            <person name="Merkel B.J."/>
            <person name="Hornburger P."/>
            <person name="Mueller R.-W."/>
            <person name="Bruemmer F."/>
            <person name="Labrenz M."/>
            <person name="Spormann A.M."/>
            <person name="Op Den Camp H."/>
            <person name="Overmann J."/>
            <person name="Amann R."/>
            <person name="Jetten M.S.M."/>
            <person name="Mascher T."/>
            <person name="Medema M.H."/>
            <person name="Devos D.P."/>
            <person name="Kaster A.-K."/>
            <person name="Ovreas L."/>
            <person name="Rohde M."/>
            <person name="Galperin M.Y."/>
            <person name="Jogler C."/>
        </authorList>
    </citation>
    <scope>NUCLEOTIDE SEQUENCE [LARGE SCALE GENOMIC DNA]</scope>
    <source>
        <strain evidence="8 9">KOR42</strain>
    </source>
</reference>
<dbReference type="Gene3D" id="3.40.390.30">
    <property type="entry name" value="Metalloproteases ('zincins'), catalytic domain"/>
    <property type="match status" value="1"/>
</dbReference>
<dbReference type="EMBL" id="SIHI01000001">
    <property type="protein sequence ID" value="TWT57991.1"/>
    <property type="molecule type" value="Genomic_DNA"/>
</dbReference>
<comment type="cofactor">
    <cofactor evidence="7">
        <name>Zn(2+)</name>
        <dbReference type="ChEBI" id="CHEBI:29105"/>
    </cofactor>
    <text evidence="7">Binds 1 zinc ion.</text>
</comment>
<evidence type="ECO:0000256" key="6">
    <source>
        <dbReference type="ARBA" id="ARBA00022833"/>
    </source>
</evidence>
<keyword evidence="4 7" id="KW-0255">Endonuclease</keyword>
<evidence type="ECO:0000256" key="5">
    <source>
        <dbReference type="ARBA" id="ARBA00022801"/>
    </source>
</evidence>
<comment type="caution">
    <text evidence="8">The sequence shown here is derived from an EMBL/GenBank/DDBJ whole genome shotgun (WGS) entry which is preliminary data.</text>
</comment>
<evidence type="ECO:0000256" key="1">
    <source>
        <dbReference type="ARBA" id="ARBA00010875"/>
    </source>
</evidence>
<feature type="binding site" evidence="7">
    <location>
        <position position="127"/>
    </location>
    <ligand>
        <name>Zn(2+)</name>
        <dbReference type="ChEBI" id="CHEBI:29105"/>
        <note>catalytic</note>
    </ligand>
</feature>
<name>A0A5C5X6L8_9PLAN</name>
<dbReference type="InterPro" id="IPR002036">
    <property type="entry name" value="YbeY"/>
</dbReference>
<evidence type="ECO:0000256" key="2">
    <source>
        <dbReference type="ARBA" id="ARBA00022722"/>
    </source>
</evidence>
<feature type="binding site" evidence="7">
    <location>
        <position position="121"/>
    </location>
    <ligand>
        <name>Zn(2+)</name>
        <dbReference type="ChEBI" id="CHEBI:29105"/>
        <note>catalytic</note>
    </ligand>
</feature>
<feature type="binding site" evidence="7">
    <location>
        <position position="117"/>
    </location>
    <ligand>
        <name>Zn(2+)</name>
        <dbReference type="ChEBI" id="CHEBI:29105"/>
        <note>catalytic</note>
    </ligand>
</feature>
<dbReference type="EC" id="3.1.-.-" evidence="7"/>
<keyword evidence="7" id="KW-0690">Ribosome biogenesis</keyword>
<evidence type="ECO:0000313" key="8">
    <source>
        <dbReference type="EMBL" id="TWT57991.1"/>
    </source>
</evidence>
<keyword evidence="9" id="KW-1185">Reference proteome</keyword>
<proteinExistence type="inferred from homology"/>
<keyword evidence="6 7" id="KW-0862">Zinc</keyword>
<dbReference type="InterPro" id="IPR023091">
    <property type="entry name" value="MetalPrtase_cat_dom_sf_prd"/>
</dbReference>
<dbReference type="GO" id="GO:0004521">
    <property type="term" value="F:RNA endonuclease activity"/>
    <property type="evidence" value="ECO:0007669"/>
    <property type="project" value="UniProtKB-UniRule"/>
</dbReference>
<sequence>MKYKIHLSNNQRQIDVDDAFVRETIEAVLDAEQIPQAEIVVALVDDPTIHQVNRDHLQHDYPTDVISFRYDESEVEEAGGQSGPLDGELVVSTDTACREAAEFGWDSKHELRLYLIHGTLHLCGYEDSTDEEKQQMRDRERVVLKNWNLIPNYST</sequence>
<dbReference type="AlphaFoldDB" id="A0A5C5X6L8"/>
<keyword evidence="2 7" id="KW-0540">Nuclease</keyword>
<organism evidence="8 9">
    <name type="scientific">Thalassoglobus neptunius</name>
    <dbReference type="NCBI Taxonomy" id="1938619"/>
    <lineage>
        <taxon>Bacteria</taxon>
        <taxon>Pseudomonadati</taxon>
        <taxon>Planctomycetota</taxon>
        <taxon>Planctomycetia</taxon>
        <taxon>Planctomycetales</taxon>
        <taxon>Planctomycetaceae</taxon>
        <taxon>Thalassoglobus</taxon>
    </lineage>
</organism>
<dbReference type="Pfam" id="PF02130">
    <property type="entry name" value="YbeY"/>
    <property type="match status" value="1"/>
</dbReference>
<dbReference type="RefSeq" id="WP_197440914.1">
    <property type="nucleotide sequence ID" value="NZ_SIHI01000001.1"/>
</dbReference>
<dbReference type="GO" id="GO:0006364">
    <property type="term" value="P:rRNA processing"/>
    <property type="evidence" value="ECO:0007669"/>
    <property type="project" value="UniProtKB-UniRule"/>
</dbReference>
<dbReference type="PANTHER" id="PTHR46986:SF1">
    <property type="entry name" value="ENDORIBONUCLEASE YBEY, CHLOROPLASTIC"/>
    <property type="match status" value="1"/>
</dbReference>
<evidence type="ECO:0000256" key="3">
    <source>
        <dbReference type="ARBA" id="ARBA00022723"/>
    </source>
</evidence>
<comment type="function">
    <text evidence="7">Single strand-specific metallo-endoribonuclease involved in late-stage 70S ribosome quality control and in maturation of the 3' terminus of the 16S rRNA.</text>
</comment>
<keyword evidence="7" id="KW-0698">rRNA processing</keyword>
<gene>
    <name evidence="7 8" type="primary">ybeY</name>
    <name evidence="8" type="ORF">KOR42_13590</name>
</gene>
<comment type="subcellular location">
    <subcellularLocation>
        <location evidence="7">Cytoplasm</location>
    </subcellularLocation>
</comment>
<dbReference type="GO" id="GO:0004222">
    <property type="term" value="F:metalloendopeptidase activity"/>
    <property type="evidence" value="ECO:0007669"/>
    <property type="project" value="InterPro"/>
</dbReference>
<evidence type="ECO:0000313" key="9">
    <source>
        <dbReference type="Proteomes" id="UP000317243"/>
    </source>
</evidence>
<keyword evidence="3 7" id="KW-0479">Metal-binding</keyword>
<evidence type="ECO:0000256" key="7">
    <source>
        <dbReference type="HAMAP-Rule" id="MF_00009"/>
    </source>
</evidence>
<protein>
    <recommendedName>
        <fullName evidence="7">Endoribonuclease YbeY</fullName>
        <ecNumber evidence="7">3.1.-.-</ecNumber>
    </recommendedName>
</protein>
<dbReference type="Proteomes" id="UP000317243">
    <property type="component" value="Unassembled WGS sequence"/>
</dbReference>
<dbReference type="GO" id="GO:0008270">
    <property type="term" value="F:zinc ion binding"/>
    <property type="evidence" value="ECO:0007669"/>
    <property type="project" value="UniProtKB-UniRule"/>
</dbReference>
<dbReference type="HAMAP" id="MF_00009">
    <property type="entry name" value="Endoribonucl_YbeY"/>
    <property type="match status" value="1"/>
</dbReference>
<accession>A0A5C5X6L8</accession>
<evidence type="ECO:0000256" key="4">
    <source>
        <dbReference type="ARBA" id="ARBA00022759"/>
    </source>
</evidence>
<comment type="similarity">
    <text evidence="1 7">Belongs to the endoribonuclease YbeY family.</text>
</comment>
<keyword evidence="5 7" id="KW-0378">Hydrolase</keyword>
<dbReference type="SUPFAM" id="SSF55486">
    <property type="entry name" value="Metalloproteases ('zincins'), catalytic domain"/>
    <property type="match status" value="1"/>
</dbReference>
<dbReference type="NCBIfam" id="TIGR00043">
    <property type="entry name" value="rRNA maturation RNase YbeY"/>
    <property type="match status" value="1"/>
</dbReference>
<dbReference type="GO" id="GO:0005737">
    <property type="term" value="C:cytoplasm"/>
    <property type="evidence" value="ECO:0007669"/>
    <property type="project" value="UniProtKB-SubCell"/>
</dbReference>
<keyword evidence="7" id="KW-0963">Cytoplasm</keyword>
<dbReference type="PANTHER" id="PTHR46986">
    <property type="entry name" value="ENDORIBONUCLEASE YBEY, CHLOROPLASTIC"/>
    <property type="match status" value="1"/>
</dbReference>